<dbReference type="EMBL" id="CAICTM010000498">
    <property type="protein sequence ID" value="CAB9511708.1"/>
    <property type="molecule type" value="Genomic_DNA"/>
</dbReference>
<organism evidence="2 3">
    <name type="scientific">Seminavis robusta</name>
    <dbReference type="NCBI Taxonomy" id="568900"/>
    <lineage>
        <taxon>Eukaryota</taxon>
        <taxon>Sar</taxon>
        <taxon>Stramenopiles</taxon>
        <taxon>Ochrophyta</taxon>
        <taxon>Bacillariophyta</taxon>
        <taxon>Bacillariophyceae</taxon>
        <taxon>Bacillariophycidae</taxon>
        <taxon>Naviculales</taxon>
        <taxon>Naviculaceae</taxon>
        <taxon>Seminavis</taxon>
    </lineage>
</organism>
<gene>
    <name evidence="2" type="ORF">SEMRO_499_G155030.1</name>
</gene>
<reference evidence="2" key="1">
    <citation type="submission" date="2020-06" db="EMBL/GenBank/DDBJ databases">
        <authorList>
            <consortium name="Plant Systems Biology data submission"/>
        </authorList>
    </citation>
    <scope>NUCLEOTIDE SEQUENCE</scope>
    <source>
        <strain evidence="2">D6</strain>
    </source>
</reference>
<feature type="region of interest" description="Disordered" evidence="1">
    <location>
        <begin position="19"/>
        <end position="63"/>
    </location>
</feature>
<evidence type="ECO:0000313" key="3">
    <source>
        <dbReference type="Proteomes" id="UP001153069"/>
    </source>
</evidence>
<evidence type="ECO:0000256" key="1">
    <source>
        <dbReference type="SAM" id="MobiDB-lite"/>
    </source>
</evidence>
<protein>
    <submittedName>
        <fullName evidence="2">Uncharacterized protein</fullName>
    </submittedName>
</protein>
<comment type="caution">
    <text evidence="2">The sequence shown here is derived from an EMBL/GenBank/DDBJ whole genome shotgun (WGS) entry which is preliminary data.</text>
</comment>
<feature type="region of interest" description="Disordered" evidence="1">
    <location>
        <begin position="86"/>
        <end position="105"/>
    </location>
</feature>
<feature type="compositionally biased region" description="Acidic residues" evidence="1">
    <location>
        <begin position="38"/>
        <end position="48"/>
    </location>
</feature>
<keyword evidence="3" id="KW-1185">Reference proteome</keyword>
<evidence type="ECO:0000313" key="2">
    <source>
        <dbReference type="EMBL" id="CAB9511708.1"/>
    </source>
</evidence>
<dbReference type="AlphaFoldDB" id="A0A9N8HIG1"/>
<accession>A0A9N8HIG1</accession>
<proteinExistence type="predicted"/>
<name>A0A9N8HIG1_9STRA</name>
<sequence>MSSTLTNLSKSLGRKLFGGSVQRKLLPRPPVPTIYEDERLEESDESEDEPSRKPDQILQRQPILTNYARQERKRFVSSYYRDVSSSQCQIPPAATRGPSRDEGDNILLYHPDLTIPVGGGSFVHVSQ</sequence>
<dbReference type="Proteomes" id="UP001153069">
    <property type="component" value="Unassembled WGS sequence"/>
</dbReference>